<evidence type="ECO:0000256" key="1">
    <source>
        <dbReference type="SAM" id="SignalP"/>
    </source>
</evidence>
<dbReference type="RefSeq" id="WP_104811967.1">
    <property type="nucleotide sequence ID" value="NZ_MQUB01000001.1"/>
</dbReference>
<evidence type="ECO:0000313" key="3">
    <source>
        <dbReference type="Proteomes" id="UP000239800"/>
    </source>
</evidence>
<organism evidence="2 3">
    <name type="scientific">Aureitalea marina</name>
    <dbReference type="NCBI Taxonomy" id="930804"/>
    <lineage>
        <taxon>Bacteria</taxon>
        <taxon>Pseudomonadati</taxon>
        <taxon>Bacteroidota</taxon>
        <taxon>Flavobacteriia</taxon>
        <taxon>Flavobacteriales</taxon>
        <taxon>Flavobacteriaceae</taxon>
        <taxon>Aureitalea</taxon>
    </lineage>
</organism>
<feature type="signal peptide" evidence="1">
    <location>
        <begin position="1"/>
        <end position="22"/>
    </location>
</feature>
<dbReference type="Pfam" id="PF00300">
    <property type="entry name" value="His_Phos_1"/>
    <property type="match status" value="1"/>
</dbReference>
<dbReference type="Proteomes" id="UP000239800">
    <property type="component" value="Unassembled WGS sequence"/>
</dbReference>
<feature type="chain" id="PRO_5015540943" evidence="1">
    <location>
        <begin position="23"/>
        <end position="172"/>
    </location>
</feature>
<dbReference type="EMBL" id="MQUB01000001">
    <property type="protein sequence ID" value="PQB04043.1"/>
    <property type="molecule type" value="Genomic_DNA"/>
</dbReference>
<dbReference type="SUPFAM" id="SSF53254">
    <property type="entry name" value="Phosphoglycerate mutase-like"/>
    <property type="match status" value="1"/>
</dbReference>
<keyword evidence="3" id="KW-1185">Reference proteome</keyword>
<sequence>MKRIFLLLWLATGLLQTTTAQQTTEVQEGATTYFLIRHAEKDRSDPSNKNPGLTKKGFFRADRWADLFSSTELDAIYSTDYDRTLMTASPTARKKELEIQLYDPSKLFSEEFQQATAGKTVLVVGHSNTTPAMVNAMIGENKYADMDDNDNGTLFVVTLMDGKSEVQILKLN</sequence>
<proteinExistence type="predicted"/>
<protein>
    <submittedName>
        <fullName evidence="2">Phosphoglycerate mutase</fullName>
    </submittedName>
</protein>
<dbReference type="OrthoDB" id="3296006at2"/>
<dbReference type="InterPro" id="IPR029033">
    <property type="entry name" value="His_PPase_superfam"/>
</dbReference>
<comment type="caution">
    <text evidence="2">The sequence shown here is derived from an EMBL/GenBank/DDBJ whole genome shotgun (WGS) entry which is preliminary data.</text>
</comment>
<name>A0A2S7KNA9_9FLAO</name>
<evidence type="ECO:0000313" key="2">
    <source>
        <dbReference type="EMBL" id="PQB04043.1"/>
    </source>
</evidence>
<accession>A0A2S7KNA9</accession>
<dbReference type="CDD" id="cd07040">
    <property type="entry name" value="HP"/>
    <property type="match status" value="1"/>
</dbReference>
<dbReference type="Gene3D" id="3.40.50.1240">
    <property type="entry name" value="Phosphoglycerate mutase-like"/>
    <property type="match status" value="1"/>
</dbReference>
<keyword evidence="1" id="KW-0732">Signal</keyword>
<dbReference type="InterPro" id="IPR013078">
    <property type="entry name" value="His_Pase_superF_clade-1"/>
</dbReference>
<dbReference type="AlphaFoldDB" id="A0A2S7KNA9"/>
<reference evidence="2 3" key="1">
    <citation type="submission" date="2016-11" db="EMBL/GenBank/DDBJ databases">
        <title>Trade-off between light-utilization and light-protection in marine flavobacteria.</title>
        <authorList>
            <person name="Kumagai Y."/>
        </authorList>
    </citation>
    <scope>NUCLEOTIDE SEQUENCE [LARGE SCALE GENOMIC DNA]</scope>
    <source>
        <strain evidence="2 3">NBRC 107741</strain>
    </source>
</reference>
<gene>
    <name evidence="2" type="ORF">BST85_03350</name>
</gene>